<dbReference type="Proteomes" id="UP001143856">
    <property type="component" value="Unassembled WGS sequence"/>
</dbReference>
<sequence length="523" mass="58077">MDSAATLAFGGLAATYLFLRFLLYLTQDAREPPSIVNWLPFLSPLFGMIGEKSQFYLRLRDSYNLPIYTLRLPFTRIYVVNSTDLIPLLQKQWRTISFAAIAADAGGLVGMSKEAVKVMHDDITSEHGFSVSWPRFIIPAMSPGKDLDAMNRAAITVFATEADKLRAQGVATVGLGEWSRQAMVIATTNAVWGPQNPYQDADVAEAWKTFESGFLTLSMFPFAKLFFPKLIRARERAAAAMIEYMRRGGYKTASGLVRKRFEHHHDQFGLAIDDVARGELGNTFAVLGNSTPCALWLLFHLFSDNKVLRDVRHELSALVQESHEEGWDTVCSIDLASIRTSCPILLSTFQETLRYRAVNPGPRVLVEDVLLDGRILLKKGSMLMIPAPVQHTSVLAWGNDAGEFDHMRFARKPEPGRRGPNRVAFRAFGGGHILCPGRHFASIEIMALSALMVLQFDITPVGTSKWVEPICKGSPAQAGFPIPDEDIMVELRPRAPNTKWQVKYSGSDEAIGIVSEDIVANQE</sequence>
<accession>A0ACC1PFG2</accession>
<evidence type="ECO:0000313" key="1">
    <source>
        <dbReference type="EMBL" id="KAJ2991564.1"/>
    </source>
</evidence>
<keyword evidence="2" id="KW-1185">Reference proteome</keyword>
<name>A0ACC1PFG2_9PEZI</name>
<proteinExistence type="predicted"/>
<protein>
    <submittedName>
        <fullName evidence="1">Uncharacterized protein</fullName>
    </submittedName>
</protein>
<comment type="caution">
    <text evidence="1">The sequence shown here is derived from an EMBL/GenBank/DDBJ whole genome shotgun (WGS) entry which is preliminary data.</text>
</comment>
<reference evidence="1" key="1">
    <citation type="submission" date="2022-10" db="EMBL/GenBank/DDBJ databases">
        <title>Genome Sequence of Xylaria curta.</title>
        <authorList>
            <person name="Buettner E."/>
        </authorList>
    </citation>
    <scope>NUCLEOTIDE SEQUENCE</scope>
    <source>
        <strain evidence="1">Babe10</strain>
    </source>
</reference>
<organism evidence="1 2">
    <name type="scientific">Xylaria curta</name>
    <dbReference type="NCBI Taxonomy" id="42375"/>
    <lineage>
        <taxon>Eukaryota</taxon>
        <taxon>Fungi</taxon>
        <taxon>Dikarya</taxon>
        <taxon>Ascomycota</taxon>
        <taxon>Pezizomycotina</taxon>
        <taxon>Sordariomycetes</taxon>
        <taxon>Xylariomycetidae</taxon>
        <taxon>Xylariales</taxon>
        <taxon>Xylariaceae</taxon>
        <taxon>Xylaria</taxon>
    </lineage>
</organism>
<dbReference type="EMBL" id="JAPDGR010000322">
    <property type="protein sequence ID" value="KAJ2991564.1"/>
    <property type="molecule type" value="Genomic_DNA"/>
</dbReference>
<gene>
    <name evidence="1" type="ORF">NUW58_g2469</name>
</gene>
<evidence type="ECO:0000313" key="2">
    <source>
        <dbReference type="Proteomes" id="UP001143856"/>
    </source>
</evidence>